<dbReference type="EMBL" id="JBHSZH010000005">
    <property type="protein sequence ID" value="MFC7081247.1"/>
    <property type="molecule type" value="Genomic_DNA"/>
</dbReference>
<dbReference type="InterPro" id="IPR029486">
    <property type="entry name" value="GH97_N"/>
</dbReference>
<evidence type="ECO:0000313" key="4">
    <source>
        <dbReference type="EMBL" id="MFC7081247.1"/>
    </source>
</evidence>
<dbReference type="GO" id="GO:0016787">
    <property type="term" value="F:hydrolase activity"/>
    <property type="evidence" value="ECO:0007669"/>
    <property type="project" value="UniProtKB-KW"/>
</dbReference>
<sequence length="1111" mass="121470">MPNRDMRDVNTSADEGYDRREFLGQLVGAGAAISVPAGAATERVLAGSTDATQSVVSPNGDAQVTFKLVDGTPYYNISYKGTQPLNDSTLGFEFANQENLDDGFEVTGTTTDSADTTWQPVWGEQSSVRDNYEELTVGLRHAATGRNLNLTFRAYDDGVAFRYTIPENSGVGDFAVTQENTGFDFAGDYTSWWIANNWNNYEYLYNEDPLSQISGEGDGNGNHDRKSTVDGVNTPFTMRVASDCYMSIHEANLTDWAGMTVTRWNGRATRFESDLVPLPDGTRVKGSAPHASPWRVFMLGETPGDLLESDIVLNLNDPCAYSDTSWIEPQKYCGVWWELHIGKSTWAPGPDVGANTENVKDYIDFASEHGIPNVMAEGWNTGWGDGDNAPADEDGPFNWEDMNFTETHSQFDWQEVTDYATNNGVHFMAHNETGSNVKDHDQYSYEGQLHDAFSMYQSAGVEAIKSGYVNENGVLMDASETRYNHHCQAMVNHYQKVVETAAEYGIMVNAHEPIKPTGKRRTYPNFMSREGVSGMEYQNFRGQGNPPEHTPELAFTRMLAGPTDYNTGLFDLTYRAYKDTRVHNTRARELAQLVVFHSGVQMVTDRPVNYDYDLEAFQFVKDVPVDWDETKVLAGDIGQHVSIARRDGDDWWVGSAVADPDRLRLPLDFLDSGTYDAHVYQDGYKARTYGYESAVEVRHFEIEDTDSLVADLPEGGGQAVHLTPATGNEDPVPGHYETYSSASYGEPGHDATEFNIVSTGQDVWTGADDYTAVYEADAVGTDGRVRVEVPYQEDTDGWAKSGIVVRNDVTAAGSSTGYVGLFVTPNNGVQLAWDSDDDGYLDTGTQASGVSAGVRLRLDRSGSDFTGYYSTDGGSTWTQVGTCTVGSAASAQDAAMVHCSHSDARGVATFADFRVDDRIPMTRPVPSQYETFATNAAEFGLDQNGTDLHVNAAGEDMWTGADAYGALVDRDAVGTDDWVEVQLKGQEDTDGWAKSGIMIRNDATDPGSATGYVALHATPQNGVQFAWDADGDGHLDTDARASNTYQPVWLAIEKSGTTFTAYYTKDKSDGDWTQIGSVDLGSAASTQDAAMFTCSHASGEGIAEFANFGVY</sequence>
<dbReference type="Pfam" id="PF14509">
    <property type="entry name" value="GH97_C"/>
    <property type="match status" value="1"/>
</dbReference>
<proteinExistence type="predicted"/>
<keyword evidence="4" id="KW-0378">Hydrolase</keyword>
<dbReference type="PANTHER" id="PTHR35803">
    <property type="entry name" value="GLUCAN 1,4-ALPHA-GLUCOSIDASE SUSB-RELATED"/>
    <property type="match status" value="1"/>
</dbReference>
<dbReference type="PROSITE" id="PS51318">
    <property type="entry name" value="TAT"/>
    <property type="match status" value="1"/>
</dbReference>
<dbReference type="Pfam" id="PF14508">
    <property type="entry name" value="GH97_N"/>
    <property type="match status" value="1"/>
</dbReference>
<dbReference type="Gene3D" id="2.60.120.200">
    <property type="match status" value="2"/>
</dbReference>
<dbReference type="InterPro" id="IPR014718">
    <property type="entry name" value="GH-type_carb-bd"/>
</dbReference>
<evidence type="ECO:0000313" key="5">
    <source>
        <dbReference type="Proteomes" id="UP001596407"/>
    </source>
</evidence>
<reference evidence="4 5" key="1">
    <citation type="journal article" date="2019" name="Int. J. Syst. Evol. Microbiol.">
        <title>The Global Catalogue of Microorganisms (GCM) 10K type strain sequencing project: providing services to taxonomists for standard genome sequencing and annotation.</title>
        <authorList>
            <consortium name="The Broad Institute Genomics Platform"/>
            <consortium name="The Broad Institute Genome Sequencing Center for Infectious Disease"/>
            <person name="Wu L."/>
            <person name="Ma J."/>
        </authorList>
    </citation>
    <scope>NUCLEOTIDE SEQUENCE [LARGE SCALE GENOMIC DNA]</scope>
    <source>
        <strain evidence="4 5">DT72</strain>
    </source>
</reference>
<dbReference type="InterPro" id="IPR052720">
    <property type="entry name" value="Glycosyl_hydrolase_97"/>
</dbReference>
<feature type="domain" description="Glycosyl-hydrolase 97 N-terminal" evidence="2">
    <location>
        <begin position="55"/>
        <end position="318"/>
    </location>
</feature>
<dbReference type="InterPro" id="IPR013785">
    <property type="entry name" value="Aldolase_TIM"/>
</dbReference>
<dbReference type="Gene3D" id="2.70.98.10">
    <property type="match status" value="1"/>
</dbReference>
<dbReference type="Pfam" id="PF10566">
    <property type="entry name" value="Glyco_hydro_97"/>
    <property type="match status" value="1"/>
</dbReference>
<feature type="domain" description="Glycosyl-hydrolase 97 catalytic" evidence="1">
    <location>
        <begin position="336"/>
        <end position="532"/>
    </location>
</feature>
<evidence type="ECO:0000259" key="3">
    <source>
        <dbReference type="Pfam" id="PF14509"/>
    </source>
</evidence>
<dbReference type="GeneID" id="79302006"/>
<comment type="caution">
    <text evidence="4">The sequence shown here is derived from an EMBL/GenBank/DDBJ whole genome shotgun (WGS) entry which is preliminary data.</text>
</comment>
<dbReference type="InterPro" id="IPR017853">
    <property type="entry name" value="GH"/>
</dbReference>
<protein>
    <submittedName>
        <fullName evidence="4">Glycoside hydrolase family 97 catalytic domain-containing protein</fullName>
    </submittedName>
</protein>
<dbReference type="Proteomes" id="UP001596407">
    <property type="component" value="Unassembled WGS sequence"/>
</dbReference>
<name>A0ABD5WL26_9EURY</name>
<dbReference type="PANTHER" id="PTHR35803:SF1">
    <property type="entry name" value="GLUCAN 1,4-ALPHA-GLUCOSIDASE SUSB"/>
    <property type="match status" value="1"/>
</dbReference>
<dbReference type="AlphaFoldDB" id="A0ABD5WL26"/>
<feature type="domain" description="Glycosyl-hydrolase 97 C-terminal oligomerisation" evidence="3">
    <location>
        <begin position="626"/>
        <end position="722"/>
    </location>
</feature>
<dbReference type="SUPFAM" id="SSF49899">
    <property type="entry name" value="Concanavalin A-like lectins/glucanases"/>
    <property type="match status" value="1"/>
</dbReference>
<dbReference type="Gene3D" id="3.20.20.70">
    <property type="entry name" value="Aldolase class I"/>
    <property type="match status" value="1"/>
</dbReference>
<accession>A0ABD5WL26</accession>
<dbReference type="InterPro" id="IPR006311">
    <property type="entry name" value="TAT_signal"/>
</dbReference>
<organism evidence="4 5">
    <name type="scientific">Halorussus caseinilyticus</name>
    <dbReference type="NCBI Taxonomy" id="3034025"/>
    <lineage>
        <taxon>Archaea</taxon>
        <taxon>Methanobacteriati</taxon>
        <taxon>Methanobacteriota</taxon>
        <taxon>Stenosarchaea group</taxon>
        <taxon>Halobacteria</taxon>
        <taxon>Halobacteriales</taxon>
        <taxon>Haladaptataceae</taxon>
        <taxon>Halorussus</taxon>
    </lineage>
</organism>
<dbReference type="InterPro" id="IPR013320">
    <property type="entry name" value="ConA-like_dom_sf"/>
</dbReference>
<evidence type="ECO:0000259" key="2">
    <source>
        <dbReference type="Pfam" id="PF14508"/>
    </source>
</evidence>
<gene>
    <name evidence="4" type="ORF">ACFQJ6_15215</name>
</gene>
<dbReference type="InterPro" id="IPR019563">
    <property type="entry name" value="GH97_catalytic"/>
</dbReference>
<evidence type="ECO:0000259" key="1">
    <source>
        <dbReference type="Pfam" id="PF10566"/>
    </source>
</evidence>
<dbReference type="SUPFAM" id="SSF51445">
    <property type="entry name" value="(Trans)glycosidases"/>
    <property type="match status" value="1"/>
</dbReference>
<dbReference type="RefSeq" id="WP_276280835.1">
    <property type="nucleotide sequence ID" value="NZ_CP119809.1"/>
</dbReference>
<dbReference type="InterPro" id="IPR029483">
    <property type="entry name" value="GH97_C"/>
</dbReference>
<keyword evidence="5" id="KW-1185">Reference proteome</keyword>